<gene>
    <name evidence="2" type="ORF">TBRA_LOCUS12593</name>
</gene>
<dbReference type="InterPro" id="IPR040676">
    <property type="entry name" value="DUF5641"/>
</dbReference>
<evidence type="ECO:0000259" key="1">
    <source>
        <dbReference type="Pfam" id="PF18701"/>
    </source>
</evidence>
<dbReference type="PANTHER" id="PTHR47331">
    <property type="entry name" value="PHD-TYPE DOMAIN-CONTAINING PROTEIN"/>
    <property type="match status" value="1"/>
</dbReference>
<dbReference type="Pfam" id="PF18701">
    <property type="entry name" value="DUF5641"/>
    <property type="match status" value="1"/>
</dbReference>
<proteinExistence type="predicted"/>
<dbReference type="PANTHER" id="PTHR47331:SF6">
    <property type="entry name" value="DOUBLECORTIN DOMAIN-CONTAINING PROTEIN"/>
    <property type="match status" value="1"/>
</dbReference>
<dbReference type="EMBL" id="CADCXV010001070">
    <property type="protein sequence ID" value="CAB0040902.1"/>
    <property type="molecule type" value="Genomic_DNA"/>
</dbReference>
<protein>
    <recommendedName>
        <fullName evidence="1">DUF5641 domain-containing protein</fullName>
    </recommendedName>
</protein>
<dbReference type="AlphaFoldDB" id="A0A6H5IU46"/>
<name>A0A6H5IU46_9HYME</name>
<evidence type="ECO:0000313" key="2">
    <source>
        <dbReference type="EMBL" id="CAB0040902.1"/>
    </source>
</evidence>
<keyword evidence="3" id="KW-1185">Reference proteome</keyword>
<dbReference type="Proteomes" id="UP000479190">
    <property type="component" value="Unassembled WGS sequence"/>
</dbReference>
<evidence type="ECO:0000313" key="3">
    <source>
        <dbReference type="Proteomes" id="UP000479190"/>
    </source>
</evidence>
<reference evidence="2 3" key="1">
    <citation type="submission" date="2020-02" db="EMBL/GenBank/DDBJ databases">
        <authorList>
            <person name="Ferguson B K."/>
        </authorList>
    </citation>
    <scope>NUCLEOTIDE SEQUENCE [LARGE SCALE GENOMIC DNA]</scope>
</reference>
<sequence length="258" mass="29862">MEHRRWPITQHFVRIITGFMHGVRNSWPHEESLWISTSIKKVHIFPHHARCDQKATCGLHASQTAVMARHSTIFCMSEQNYRSGHCNYTACVWRARDGVSSLFAHQIEACLNSRPLCPLSADPQDLAALTPGHFLVGSALMSIPEPYTEENLDGVQRWRHTTMMRNHFWRRWQKEVLQGMQLRQKWYSTRPDVKRGELVLLTDDLQPPQRWPLARIEETHPGPDGHVRVVTLRTPTTTLTRPIAKIIRLPIKTDDSSE</sequence>
<feature type="domain" description="DUF5641" evidence="1">
    <location>
        <begin position="156"/>
        <end position="249"/>
    </location>
</feature>
<accession>A0A6H5IU46</accession>
<organism evidence="2 3">
    <name type="scientific">Trichogramma brassicae</name>
    <dbReference type="NCBI Taxonomy" id="86971"/>
    <lineage>
        <taxon>Eukaryota</taxon>
        <taxon>Metazoa</taxon>
        <taxon>Ecdysozoa</taxon>
        <taxon>Arthropoda</taxon>
        <taxon>Hexapoda</taxon>
        <taxon>Insecta</taxon>
        <taxon>Pterygota</taxon>
        <taxon>Neoptera</taxon>
        <taxon>Endopterygota</taxon>
        <taxon>Hymenoptera</taxon>
        <taxon>Apocrita</taxon>
        <taxon>Proctotrupomorpha</taxon>
        <taxon>Chalcidoidea</taxon>
        <taxon>Trichogrammatidae</taxon>
        <taxon>Trichogramma</taxon>
    </lineage>
</organism>